<keyword evidence="2" id="KW-0325">Glycoprotein</keyword>
<keyword evidence="4" id="KW-1185">Reference proteome</keyword>
<evidence type="ECO:0000256" key="1">
    <source>
        <dbReference type="ARBA" id="ARBA00023157"/>
    </source>
</evidence>
<dbReference type="GO" id="GO:0033627">
    <property type="term" value="P:cell adhesion mediated by integrin"/>
    <property type="evidence" value="ECO:0007669"/>
    <property type="project" value="TreeGrafter"/>
</dbReference>
<dbReference type="WBParaSite" id="PSU_v2.g15162.t1">
    <property type="protein sequence ID" value="PSU_v2.g15162.t1"/>
    <property type="gene ID" value="PSU_v2.g15162"/>
</dbReference>
<dbReference type="GO" id="GO:0005925">
    <property type="term" value="C:focal adhesion"/>
    <property type="evidence" value="ECO:0007669"/>
    <property type="project" value="TreeGrafter"/>
</dbReference>
<organism evidence="4 5">
    <name type="scientific">Panagrolaimus superbus</name>
    <dbReference type="NCBI Taxonomy" id="310955"/>
    <lineage>
        <taxon>Eukaryota</taxon>
        <taxon>Metazoa</taxon>
        <taxon>Ecdysozoa</taxon>
        <taxon>Nematoda</taxon>
        <taxon>Chromadorea</taxon>
        <taxon>Rhabditida</taxon>
        <taxon>Tylenchina</taxon>
        <taxon>Panagrolaimomorpha</taxon>
        <taxon>Panagrolaimoidea</taxon>
        <taxon>Panagrolaimidae</taxon>
        <taxon>Panagrolaimus</taxon>
    </lineage>
</organism>
<evidence type="ECO:0000256" key="2">
    <source>
        <dbReference type="ARBA" id="ARBA00023180"/>
    </source>
</evidence>
<dbReference type="PANTHER" id="PTHR10082:SF60">
    <property type="entry name" value="INTEGRIN BETA-PS"/>
    <property type="match status" value="1"/>
</dbReference>
<dbReference type="GO" id="GO:0007229">
    <property type="term" value="P:integrin-mediated signaling pathway"/>
    <property type="evidence" value="ECO:0007669"/>
    <property type="project" value="TreeGrafter"/>
</dbReference>
<evidence type="ECO:0000313" key="5">
    <source>
        <dbReference type="WBParaSite" id="PSU_v2.g15162.t1"/>
    </source>
</evidence>
<keyword evidence="1" id="KW-1015">Disulfide bond</keyword>
<dbReference type="PANTHER" id="PTHR10082">
    <property type="entry name" value="INTEGRIN BETA SUBUNIT"/>
    <property type="match status" value="1"/>
</dbReference>
<dbReference type="AlphaFoldDB" id="A0A914Y8T1"/>
<dbReference type="GO" id="GO:0016477">
    <property type="term" value="P:cell migration"/>
    <property type="evidence" value="ECO:0007669"/>
    <property type="project" value="TreeGrafter"/>
</dbReference>
<dbReference type="GO" id="GO:0009986">
    <property type="term" value="C:cell surface"/>
    <property type="evidence" value="ECO:0007669"/>
    <property type="project" value="TreeGrafter"/>
</dbReference>
<dbReference type="InterPro" id="IPR015812">
    <property type="entry name" value="Integrin_bsu"/>
</dbReference>
<dbReference type="SUPFAM" id="SSF103575">
    <property type="entry name" value="Plexin repeat"/>
    <property type="match status" value="1"/>
</dbReference>
<reference evidence="5" key="1">
    <citation type="submission" date="2022-11" db="UniProtKB">
        <authorList>
            <consortium name="WormBaseParasite"/>
        </authorList>
    </citation>
    <scope>IDENTIFICATION</scope>
</reference>
<protein>
    <submittedName>
        <fullName evidence="5">Integrin beta N-terminal domain-containing protein</fullName>
    </submittedName>
</protein>
<dbReference type="Proteomes" id="UP000887577">
    <property type="component" value="Unplaced"/>
</dbReference>
<evidence type="ECO:0000256" key="3">
    <source>
        <dbReference type="SAM" id="MobiDB-lite"/>
    </source>
</evidence>
<dbReference type="GO" id="GO:0098609">
    <property type="term" value="P:cell-cell adhesion"/>
    <property type="evidence" value="ECO:0007669"/>
    <property type="project" value="TreeGrafter"/>
</dbReference>
<dbReference type="PRINTS" id="PR01186">
    <property type="entry name" value="INTEGRINB"/>
</dbReference>
<accession>A0A914Y8T1</accession>
<dbReference type="GO" id="GO:0008305">
    <property type="term" value="C:integrin complex"/>
    <property type="evidence" value="ECO:0007669"/>
    <property type="project" value="TreeGrafter"/>
</dbReference>
<dbReference type="Gene3D" id="3.30.1680.10">
    <property type="entry name" value="ligand-binding face of the semaphorins, domain 2"/>
    <property type="match status" value="1"/>
</dbReference>
<sequence length="155" mass="17775">MFIFLGKRKVVAFERMRFQDCCKISILIILLFALIEAEEIEEIRKKCQSEEGLQSCGFCTKQHPECSWCSEPAITVPRCDHRSTFTRTCPSAANSAGQSEISVPDQHNVPLGNESPRTKQPIQIFPQQVYMRLKPGKYISFIFAAKIIEEKRNFN</sequence>
<dbReference type="GO" id="GO:0005178">
    <property type="term" value="F:integrin binding"/>
    <property type="evidence" value="ECO:0007669"/>
    <property type="project" value="TreeGrafter"/>
</dbReference>
<evidence type="ECO:0000313" key="4">
    <source>
        <dbReference type="Proteomes" id="UP000887577"/>
    </source>
</evidence>
<feature type="region of interest" description="Disordered" evidence="3">
    <location>
        <begin position="95"/>
        <end position="117"/>
    </location>
</feature>
<name>A0A914Y8T1_9BILA</name>
<proteinExistence type="predicted"/>
<dbReference type="GO" id="GO:0007160">
    <property type="term" value="P:cell-matrix adhesion"/>
    <property type="evidence" value="ECO:0007669"/>
    <property type="project" value="TreeGrafter"/>
</dbReference>